<dbReference type="SUPFAM" id="SSF48452">
    <property type="entry name" value="TPR-like"/>
    <property type="match status" value="1"/>
</dbReference>
<dbReference type="STRING" id="393003.SAMN05660461_1114"/>
<dbReference type="RefSeq" id="WP_079468403.1">
    <property type="nucleotide sequence ID" value="NZ_FUZZ01000001.1"/>
</dbReference>
<accession>A0A1T5NDG2</accession>
<dbReference type="Gene3D" id="1.25.40.10">
    <property type="entry name" value="Tetratricopeptide repeat domain"/>
    <property type="match status" value="1"/>
</dbReference>
<feature type="compositionally biased region" description="Basic and acidic residues" evidence="1">
    <location>
        <begin position="229"/>
        <end position="239"/>
    </location>
</feature>
<feature type="transmembrane region" description="Helical" evidence="2">
    <location>
        <begin position="73"/>
        <end position="94"/>
    </location>
</feature>
<evidence type="ECO:0000256" key="2">
    <source>
        <dbReference type="SAM" id="Phobius"/>
    </source>
</evidence>
<name>A0A1T5NDG2_9BACT</name>
<reference evidence="3 4" key="1">
    <citation type="submission" date="2017-02" db="EMBL/GenBank/DDBJ databases">
        <authorList>
            <person name="Peterson S.W."/>
        </authorList>
    </citation>
    <scope>NUCLEOTIDE SEQUENCE [LARGE SCALE GENOMIC DNA]</scope>
    <source>
        <strain evidence="3 4">DSM 18108</strain>
    </source>
</reference>
<keyword evidence="2" id="KW-0472">Membrane</keyword>
<evidence type="ECO:0000313" key="4">
    <source>
        <dbReference type="Proteomes" id="UP000190166"/>
    </source>
</evidence>
<keyword evidence="4" id="KW-1185">Reference proteome</keyword>
<keyword evidence="2" id="KW-0812">Transmembrane</keyword>
<evidence type="ECO:0000256" key="1">
    <source>
        <dbReference type="SAM" id="MobiDB-lite"/>
    </source>
</evidence>
<dbReference type="InterPro" id="IPR011990">
    <property type="entry name" value="TPR-like_helical_dom_sf"/>
</dbReference>
<keyword evidence="2" id="KW-1133">Transmembrane helix</keyword>
<sequence length="239" mass="26535">MSEISDYIDDYFTGALSAEEKQVFADRCVSDNDFAQEVAFYLSARATLKAQLQDQKQQALAATTVPKAKVRRITLYLAAAVLTGILALAGWWIFFSTPSVQQLSSRYIKEHLQQLGTTMHSGSDSLQSGIAAYNNKDYQQAEAIFTALSKQEPGTPDAVKYLGLVYLVTGKYDAAIVQFNRLIQYPLYANPGPFYKALALLQRNGPGDRQQARTLLEEVRSNQLPGNKPADEWLKNISP</sequence>
<proteinExistence type="predicted"/>
<dbReference type="AlphaFoldDB" id="A0A1T5NDG2"/>
<feature type="region of interest" description="Disordered" evidence="1">
    <location>
        <begin position="220"/>
        <end position="239"/>
    </location>
</feature>
<protein>
    <submittedName>
        <fullName evidence="3">Tetratricopeptide repeat-containing protein</fullName>
    </submittedName>
</protein>
<dbReference type="Proteomes" id="UP000190166">
    <property type="component" value="Unassembled WGS sequence"/>
</dbReference>
<dbReference type="EMBL" id="FUZZ01000001">
    <property type="protein sequence ID" value="SKC98158.1"/>
    <property type="molecule type" value="Genomic_DNA"/>
</dbReference>
<gene>
    <name evidence="3" type="ORF">SAMN05660461_1114</name>
</gene>
<organism evidence="3 4">
    <name type="scientific">Chitinophaga ginsengisegetis</name>
    <dbReference type="NCBI Taxonomy" id="393003"/>
    <lineage>
        <taxon>Bacteria</taxon>
        <taxon>Pseudomonadati</taxon>
        <taxon>Bacteroidota</taxon>
        <taxon>Chitinophagia</taxon>
        <taxon>Chitinophagales</taxon>
        <taxon>Chitinophagaceae</taxon>
        <taxon>Chitinophaga</taxon>
    </lineage>
</organism>
<dbReference type="Pfam" id="PF13432">
    <property type="entry name" value="TPR_16"/>
    <property type="match status" value="1"/>
</dbReference>
<evidence type="ECO:0000313" key="3">
    <source>
        <dbReference type="EMBL" id="SKC98158.1"/>
    </source>
</evidence>